<dbReference type="Gene3D" id="1.25.40.20">
    <property type="entry name" value="Ankyrin repeat-containing domain"/>
    <property type="match status" value="2"/>
</dbReference>
<gene>
    <name evidence="4" type="primary">LOC108992709</name>
</gene>
<reference evidence="4" key="1">
    <citation type="submission" date="2025-08" db="UniProtKB">
        <authorList>
            <consortium name="RefSeq"/>
        </authorList>
    </citation>
    <scope>IDENTIFICATION</scope>
    <source>
        <tissue evidence="4">Leaves</tissue>
    </source>
</reference>
<dbReference type="PANTHER" id="PTHR24177">
    <property type="entry name" value="CASKIN"/>
    <property type="match status" value="1"/>
</dbReference>
<keyword evidence="2" id="KW-1133">Transmembrane helix</keyword>
<dbReference type="InterPro" id="IPR002110">
    <property type="entry name" value="Ankyrin_rpt"/>
</dbReference>
<keyword evidence="3" id="KW-1185">Reference proteome</keyword>
<feature type="region of interest" description="Disordered" evidence="1">
    <location>
        <begin position="371"/>
        <end position="435"/>
    </location>
</feature>
<dbReference type="GO" id="GO:0016020">
    <property type="term" value="C:membrane"/>
    <property type="evidence" value="ECO:0000318"/>
    <property type="project" value="GO_Central"/>
</dbReference>
<feature type="compositionally biased region" description="Polar residues" evidence="1">
    <location>
        <begin position="387"/>
        <end position="404"/>
    </location>
</feature>
<feature type="compositionally biased region" description="Polar residues" evidence="1">
    <location>
        <begin position="1"/>
        <end position="14"/>
    </location>
</feature>
<dbReference type="InterPro" id="IPR026961">
    <property type="entry name" value="PGG_dom"/>
</dbReference>
<dbReference type="KEGG" id="jre:108992709"/>
<dbReference type="Pfam" id="PF13962">
    <property type="entry name" value="PGG"/>
    <property type="match status" value="1"/>
</dbReference>
<keyword evidence="2" id="KW-0812">Transmembrane</keyword>
<accession>A0A2I4EU15</accession>
<dbReference type="RefSeq" id="XP_018822880.1">
    <property type="nucleotide sequence ID" value="XM_018967335.2"/>
</dbReference>
<organism evidence="3 4">
    <name type="scientific">Juglans regia</name>
    <name type="common">English walnut</name>
    <dbReference type="NCBI Taxonomy" id="51240"/>
    <lineage>
        <taxon>Eukaryota</taxon>
        <taxon>Viridiplantae</taxon>
        <taxon>Streptophyta</taxon>
        <taxon>Embryophyta</taxon>
        <taxon>Tracheophyta</taxon>
        <taxon>Spermatophyta</taxon>
        <taxon>Magnoliopsida</taxon>
        <taxon>eudicotyledons</taxon>
        <taxon>Gunneridae</taxon>
        <taxon>Pentapetalae</taxon>
        <taxon>rosids</taxon>
        <taxon>fabids</taxon>
        <taxon>Fagales</taxon>
        <taxon>Juglandaceae</taxon>
        <taxon>Juglans</taxon>
    </lineage>
</organism>
<feature type="transmembrane region" description="Helical" evidence="2">
    <location>
        <begin position="707"/>
        <end position="728"/>
    </location>
</feature>
<dbReference type="Gramene" id="Jr03_12000_p1">
    <property type="protein sequence ID" value="cds.Jr03_12000_p1"/>
    <property type="gene ID" value="Jr03_12000"/>
</dbReference>
<keyword evidence="2" id="KW-0472">Membrane</keyword>
<evidence type="ECO:0000256" key="1">
    <source>
        <dbReference type="SAM" id="MobiDB-lite"/>
    </source>
</evidence>
<dbReference type="SMART" id="SM00248">
    <property type="entry name" value="ANK"/>
    <property type="match status" value="4"/>
</dbReference>
<dbReference type="InterPro" id="IPR036770">
    <property type="entry name" value="Ankyrin_rpt-contain_sf"/>
</dbReference>
<dbReference type="OrthoDB" id="1855590at2759"/>
<evidence type="ECO:0000313" key="4">
    <source>
        <dbReference type="RefSeq" id="XP_018822880.1"/>
    </source>
</evidence>
<sequence>MKPSPSMNKNQEIQPDNAAGTAPLLSGVKKEQAGGSQPQNSAPSSEKIRELTDFKEIYEGIMKGDRAKVLAEYAKLKSGDISASSTVFKDTILHIAIYMRQEDIAREILKKCNEETLLKPNAIGNTVLHEASEANMINLAKDLLISVPGLLDKVNKHGETALFRAAHFGCAEMFAVLADIVAQKERDQGKALEPHLERADGTTILQITIVAGFFGLALEIARRYKVLVEREIENRRPAGLQLLSCVPSAFKSSTNYGLIKRFIYHCVPTSDEDSQMEKKSHRRDAYEFGDNDYDFGMNTQEKKSEHPTPCYVSKIVLKFNSELRKINVSIWECLRRGWPMMKRIYDEKRKHESAIELAKFLIIEDHVSWEESSPREGDKVSPVIPMNSRSQDDGNNQERSQTGSPGQGEKKEGTGSSPNVPAESSDHPSTKDKTTKTAPLLLAAATGIIEIVEEILDVYPQAVEHLCLETGRNILHEAIRHRRLDIFHLVKKMDIPMARLVRRIDNSGYTILHQVGEMGYHTGSTHHPGPAFQLQEELRWFERVRKITPPHYEMHRSSEKVGTAEEFFEESHKKLLEEAQEWLKRTSESCSTVAVLIATVAFAAAYTVPGGSDEKTGTPILLHDPFFLIFTVMDVLSLASSLTSVVMFLSILTSPLHLKSFRHSLPRKLTLGFTFLFFSVAVTMLAFAATLMLIVRLKKRWTTTLMYTAAFLPVSIFALLQFPLYVAFKSTWKFSLKVIKRILPRYCRFKTPKTSSIYRTRYY</sequence>
<protein>
    <submittedName>
        <fullName evidence="4">Uncharacterized protein LOC108992709</fullName>
    </submittedName>
</protein>
<dbReference type="Proteomes" id="UP000235220">
    <property type="component" value="Chromosome 3"/>
</dbReference>
<feature type="compositionally biased region" description="Polar residues" evidence="1">
    <location>
        <begin position="34"/>
        <end position="44"/>
    </location>
</feature>
<feature type="region of interest" description="Disordered" evidence="1">
    <location>
        <begin position="1"/>
        <end position="47"/>
    </location>
</feature>
<dbReference type="SUPFAM" id="SSF48403">
    <property type="entry name" value="Ankyrin repeat"/>
    <property type="match status" value="2"/>
</dbReference>
<dbReference type="GeneID" id="108992709"/>
<dbReference type="STRING" id="51240.A0A2I4EU15"/>
<proteinExistence type="predicted"/>
<dbReference type="AlphaFoldDB" id="A0A2I4EU15"/>
<dbReference type="PANTHER" id="PTHR24177:SF215">
    <property type="entry name" value="PGG DOMAIN-CONTAINING PROTEIN"/>
    <property type="match status" value="1"/>
</dbReference>
<feature type="transmembrane region" description="Helical" evidence="2">
    <location>
        <begin position="673"/>
        <end position="695"/>
    </location>
</feature>
<feature type="transmembrane region" description="Helical" evidence="2">
    <location>
        <begin position="628"/>
        <end position="652"/>
    </location>
</feature>
<feature type="compositionally biased region" description="Basic and acidic residues" evidence="1">
    <location>
        <begin position="424"/>
        <end position="435"/>
    </location>
</feature>
<evidence type="ECO:0000256" key="2">
    <source>
        <dbReference type="SAM" id="Phobius"/>
    </source>
</evidence>
<evidence type="ECO:0000313" key="3">
    <source>
        <dbReference type="Proteomes" id="UP000235220"/>
    </source>
</evidence>
<name>A0A2I4EU15_JUGRE</name>